<evidence type="ECO:0000313" key="2">
    <source>
        <dbReference type="Proteomes" id="UP000184432"/>
    </source>
</evidence>
<dbReference type="Proteomes" id="UP000184432">
    <property type="component" value="Unassembled WGS sequence"/>
</dbReference>
<gene>
    <name evidence="1" type="ORF">SAMN04488508_101204</name>
</gene>
<name>A0A1M6ACA9_9FLAO</name>
<evidence type="ECO:0000313" key="1">
    <source>
        <dbReference type="EMBL" id="SHI33803.1"/>
    </source>
</evidence>
<proteinExistence type="predicted"/>
<keyword evidence="2" id="KW-1185">Reference proteome</keyword>
<dbReference type="EMBL" id="FQYP01000001">
    <property type="protein sequence ID" value="SHI33803.1"/>
    <property type="molecule type" value="Genomic_DNA"/>
</dbReference>
<sequence length="1589" mass="178922">MSGTCYNKIKSYLLILLFSIVSSLGIYAHEISPIGKTKFKTIEEVNIGIANQLEYLIQFNKTNKVNNNSQNNWYVYVVGDDTFNPNMVSDYVEDQFDLSDIGLDKTPVNIQELNQKLVEINKKLGEKNAPLIYFGVANKKKAIAAPFFPFENRYKVSTATTTELKDFYQRAFNGPLKGDNSAEAGQTYNALKDFFKKDGEADQSKKALIQQTLNKAGGEGAVALSSYYFAIVKGDKGDQVGKANISWWSFSNYLLGSNVEKIDKDLLKAHYANLSSTSGNKNYKKINAWFNYLSDADLPESQFLEELLKGMINNSKCSTLSVDEGTSQKNKFVEAVNSEDVDKIVDATRKLCSDVLEDIDYATIIKAIKTIAKKTIKEKQEAVILYLLHNIDNKDYAKLFADFRGADGKNELLRTLLQEMDDRSINPFDGDNYTSFIGALLYIGNQNQGEYLKKERGYLLETFLLAQRDFEWSKIPIAKAITDVLSFNIDTDDAAFESFLVDNEYEELLNLLQFLTWDVVAQDQRNLRQVGDALGEFFAARKNQEVYIELLEIAFNNKKVDFFVDPMRRLRIGELILRMFGNVPEDSSEIYAYLTGEDLKNLKNIIEETSAQDYELYADVFYEGLTKILDAQEDIPTRIALAKWAIDNDSVFNGVHENMIVNVFKNIEDSDDRQTIYNFLTYKDGILGNGEKTYEYFNKITAEGVLSGNDLQIEFLNYYISLILEGFGDVNDRIAIIKHAISKGDDWSWFWFSDTEDVISSMFTDITPGDAETIVKELKANNNKLFTEIWEILQSKNWWAAVDSDNERFANFVVNLARVLQLSQQELTWQRENYEKYLDEKQQYLTTDKPNKIDEIKGNYLPMARANFFGSTDGNDFDLDAEVDFSKANIKIHLEIEDHKVMDRSFDPFEYIFVEFVEDTKINNSVQFSKGDIIGVPAFYIAWMDGSIGAQQNSVAARVTLDGIVIVASAIAIAGSGGALTPVAMAAIAEIFFAGTDAAIAIYKEEMGEALGTDFVNTLEIANMVWGLANLPSALSSLPKGLVKLKKGAGNWYDLAKGMTFKAGDNLSGITVDVKKFITALPDIIKELKNNPTARAQLFKKISDLESNLRTKIAGLGANASQKIKDVHQVAKEMAFAFYLDKMPDAFKTVINALPSAKLKQNIVNKLLVYSFEGKTIFKLSPDGILQDIKIFKEAENYNDVVGSFKASVKVKGKVYPENIEVVKNYKGEPIFRPKFEEGFVRQGDLINELHIRSGNSPPYMNGTDVTDYTIPVKEKFYVVEYKTTQNVPGGFGSNKKITTIEELRYELAVLEDWKNPAVDEIVVREYEALKPIQTRSGTIGAQKEISGPNAGQNYPGGGHQYEFVENWRAKDPKSYMKKIDELKLISNATGDISETLKSVKDKLQWSDNDINRIVANLKKVQNSEELIPLTNGLINSNIDDLPKLKGIKRVLSDIKQSNQLDNAGRFITHTFTDFEELLRKGLNALLEPDGFDEAVDIIVKNTGGIPDDLYQLKATGVNKFSSNINKAISSLDKVSGDYNRVARIWVHNGSQTDVVNMLPTLKELHKESKVAIEIRFGSDLNYYNLLDL</sequence>
<accession>A0A1M6ACA9</accession>
<protein>
    <submittedName>
        <fullName evidence="1">Uncharacterized protein</fullName>
    </submittedName>
</protein>
<dbReference type="RefSeq" id="WP_139241887.1">
    <property type="nucleotide sequence ID" value="NZ_FQYP01000001.1"/>
</dbReference>
<dbReference type="STRING" id="570521.SAMN04488508_101204"/>
<reference evidence="2" key="1">
    <citation type="submission" date="2016-11" db="EMBL/GenBank/DDBJ databases">
        <authorList>
            <person name="Varghese N."/>
            <person name="Submissions S."/>
        </authorList>
    </citation>
    <scope>NUCLEOTIDE SEQUENCE [LARGE SCALE GENOMIC DNA]</scope>
    <source>
        <strain evidence="2">DSM 22623</strain>
    </source>
</reference>
<dbReference type="OrthoDB" id="1165059at2"/>
<organism evidence="1 2">
    <name type="scientific">Aquimarina spongiae</name>
    <dbReference type="NCBI Taxonomy" id="570521"/>
    <lineage>
        <taxon>Bacteria</taxon>
        <taxon>Pseudomonadati</taxon>
        <taxon>Bacteroidota</taxon>
        <taxon>Flavobacteriia</taxon>
        <taxon>Flavobacteriales</taxon>
        <taxon>Flavobacteriaceae</taxon>
        <taxon>Aquimarina</taxon>
    </lineage>
</organism>